<organism evidence="1 2">
    <name type="scientific">Panagrolaimus sp. PS1159</name>
    <dbReference type="NCBI Taxonomy" id="55785"/>
    <lineage>
        <taxon>Eukaryota</taxon>
        <taxon>Metazoa</taxon>
        <taxon>Ecdysozoa</taxon>
        <taxon>Nematoda</taxon>
        <taxon>Chromadorea</taxon>
        <taxon>Rhabditida</taxon>
        <taxon>Tylenchina</taxon>
        <taxon>Panagrolaimomorpha</taxon>
        <taxon>Panagrolaimoidea</taxon>
        <taxon>Panagrolaimidae</taxon>
        <taxon>Panagrolaimus</taxon>
    </lineage>
</organism>
<protein>
    <submittedName>
        <fullName evidence="2">Uncharacterized protein</fullName>
    </submittedName>
</protein>
<name>A0AC35FX18_9BILA</name>
<dbReference type="Proteomes" id="UP000887580">
    <property type="component" value="Unplaced"/>
</dbReference>
<evidence type="ECO:0000313" key="1">
    <source>
        <dbReference type="Proteomes" id="UP000887580"/>
    </source>
</evidence>
<sequence length="286" mass="33301">MSLVFISFFNFAKNFINNFFTNIFALFKKKNKKEFNFNDGEEYYALIEESNGKLIISIIDAETEEEDFAKSFLVNQRYKSPKAFVDALSKIFTKKNFKAVLFNSEFNVYVYKFKENGFQRISSREVSANQRAILIRQEIIGSDNPVRIFATPNLQNQPWKTGLRKIKFKMDGFNFIPLEDIYNTDSPTIEFSKWIINNKRNTKYYILPSCERTSVVFHGCNKKVNAILTAKCNDTLPFNESVVVSRSIGNYYVSFYFLFVPVLLFDAASATRMYSHLLPCFTVPFI</sequence>
<evidence type="ECO:0000313" key="2">
    <source>
        <dbReference type="WBParaSite" id="PS1159_v2.g21733.t1"/>
    </source>
</evidence>
<dbReference type="WBParaSite" id="PS1159_v2.g21733.t1">
    <property type="protein sequence ID" value="PS1159_v2.g21733.t1"/>
    <property type="gene ID" value="PS1159_v2.g21733"/>
</dbReference>
<accession>A0AC35FX18</accession>
<reference evidence="2" key="1">
    <citation type="submission" date="2022-11" db="UniProtKB">
        <authorList>
            <consortium name="WormBaseParasite"/>
        </authorList>
    </citation>
    <scope>IDENTIFICATION</scope>
</reference>
<proteinExistence type="predicted"/>